<evidence type="ECO:0000256" key="3">
    <source>
        <dbReference type="ARBA" id="ARBA00022795"/>
    </source>
</evidence>
<evidence type="ECO:0000313" key="9">
    <source>
        <dbReference type="Proteomes" id="UP000621492"/>
    </source>
</evidence>
<dbReference type="EMBL" id="BMJD01000039">
    <property type="protein sequence ID" value="GGB55371.1"/>
    <property type="molecule type" value="Genomic_DNA"/>
</dbReference>
<dbReference type="AlphaFoldDB" id="A0A9W5U0C6"/>
<comment type="subcellular location">
    <subcellularLocation>
        <location evidence="1">Cytoplasm</location>
        <location evidence="1">Cytosol</location>
    </subcellularLocation>
</comment>
<evidence type="ECO:0000256" key="6">
    <source>
        <dbReference type="ARBA" id="ARBA00093785"/>
    </source>
</evidence>
<reference evidence="8" key="2">
    <citation type="submission" date="2020-09" db="EMBL/GenBank/DDBJ databases">
        <authorList>
            <person name="Sun Q."/>
            <person name="Zhou Y."/>
        </authorList>
    </citation>
    <scope>NUCLEOTIDE SEQUENCE</scope>
    <source>
        <strain evidence="8">CGMCC 1.15454</strain>
    </source>
</reference>
<sequence length="117" mass="13800">MNRLKPFYEITVKLAELLDQDINAKNRETIISQVNLLIEKRGDLLPEVPPPFTEDEKRVGSDIVLLNNKIQQKMNALFIDLKREMKQFKKQKKSNKTYTNPYEKIQTMDGMFLDNKK</sequence>
<dbReference type="Pfam" id="PF05400">
    <property type="entry name" value="FliT"/>
    <property type="match status" value="1"/>
</dbReference>
<evidence type="ECO:0000256" key="2">
    <source>
        <dbReference type="ARBA" id="ARBA00022490"/>
    </source>
</evidence>
<keyword evidence="4" id="KW-0143">Chaperone</keyword>
<proteinExistence type="inferred from homology"/>
<comment type="similarity">
    <text evidence="6">Belongs to the bacillales FliT family.</text>
</comment>
<reference evidence="8" key="1">
    <citation type="journal article" date="2014" name="Int. J. Syst. Evol. Microbiol.">
        <title>Complete genome sequence of Corynebacterium casei LMG S-19264T (=DSM 44701T), isolated from a smear-ripened cheese.</title>
        <authorList>
            <consortium name="US DOE Joint Genome Institute (JGI-PGF)"/>
            <person name="Walter F."/>
            <person name="Albersmeier A."/>
            <person name="Kalinowski J."/>
            <person name="Ruckert C."/>
        </authorList>
    </citation>
    <scope>NUCLEOTIDE SEQUENCE</scope>
    <source>
        <strain evidence="8">CGMCC 1.15454</strain>
    </source>
</reference>
<comment type="function">
    <text evidence="5">May act as an export chaperone for the filament capping protein FliD.</text>
</comment>
<accession>A0A9W5U0C6</accession>
<gene>
    <name evidence="8" type="ORF">GCM10011409_36250</name>
</gene>
<evidence type="ECO:0000256" key="7">
    <source>
        <dbReference type="ARBA" id="ARBA00093797"/>
    </source>
</evidence>
<protein>
    <recommendedName>
        <fullName evidence="7">Flagellar protein FliT</fullName>
    </recommendedName>
</protein>
<keyword evidence="3" id="KW-1005">Bacterial flagellum biogenesis</keyword>
<organism evidence="8 9">
    <name type="scientific">Lentibacillus populi</name>
    <dbReference type="NCBI Taxonomy" id="1827502"/>
    <lineage>
        <taxon>Bacteria</taxon>
        <taxon>Bacillati</taxon>
        <taxon>Bacillota</taxon>
        <taxon>Bacilli</taxon>
        <taxon>Bacillales</taxon>
        <taxon>Bacillaceae</taxon>
        <taxon>Lentibacillus</taxon>
    </lineage>
</organism>
<dbReference type="InterPro" id="IPR008622">
    <property type="entry name" value="FliT"/>
</dbReference>
<evidence type="ECO:0000313" key="8">
    <source>
        <dbReference type="EMBL" id="GGB55371.1"/>
    </source>
</evidence>
<keyword evidence="9" id="KW-1185">Reference proteome</keyword>
<name>A0A9W5U0C6_9BACI</name>
<evidence type="ECO:0000256" key="1">
    <source>
        <dbReference type="ARBA" id="ARBA00004514"/>
    </source>
</evidence>
<evidence type="ECO:0000256" key="5">
    <source>
        <dbReference type="ARBA" id="ARBA00093765"/>
    </source>
</evidence>
<evidence type="ECO:0000256" key="4">
    <source>
        <dbReference type="ARBA" id="ARBA00023186"/>
    </source>
</evidence>
<comment type="caution">
    <text evidence="8">The sequence shown here is derived from an EMBL/GenBank/DDBJ whole genome shotgun (WGS) entry which is preliminary data.</text>
</comment>
<dbReference type="Proteomes" id="UP000621492">
    <property type="component" value="Unassembled WGS sequence"/>
</dbReference>
<keyword evidence="2" id="KW-0963">Cytoplasm</keyword>
<dbReference type="RefSeq" id="WP_088052956.1">
    <property type="nucleotide sequence ID" value="NZ_BMJD01000039.1"/>
</dbReference>